<keyword evidence="3" id="KW-1185">Reference proteome</keyword>
<proteinExistence type="predicted"/>
<keyword evidence="1" id="KW-0472">Membrane</keyword>
<feature type="transmembrane region" description="Helical" evidence="1">
    <location>
        <begin position="7"/>
        <end position="25"/>
    </location>
</feature>
<gene>
    <name evidence="2" type="ORF">E5S67_02735</name>
</gene>
<feature type="transmembrane region" description="Helical" evidence="1">
    <location>
        <begin position="45"/>
        <end position="64"/>
    </location>
</feature>
<dbReference type="EMBL" id="SRRZ01000045">
    <property type="protein sequence ID" value="NQE35006.1"/>
    <property type="molecule type" value="Genomic_DNA"/>
</dbReference>
<organism evidence="2 3">
    <name type="scientific">Microcoleus asticus IPMA8</name>
    <dbReference type="NCBI Taxonomy" id="2563858"/>
    <lineage>
        <taxon>Bacteria</taxon>
        <taxon>Bacillati</taxon>
        <taxon>Cyanobacteriota</taxon>
        <taxon>Cyanophyceae</taxon>
        <taxon>Oscillatoriophycideae</taxon>
        <taxon>Oscillatoriales</taxon>
        <taxon>Microcoleaceae</taxon>
        <taxon>Microcoleus</taxon>
        <taxon>Microcoleus asticus</taxon>
    </lineage>
</organism>
<comment type="caution">
    <text evidence="2">The sequence shown here is derived from an EMBL/GenBank/DDBJ whole genome shotgun (WGS) entry which is preliminary data.</text>
</comment>
<evidence type="ECO:0000313" key="2">
    <source>
        <dbReference type="EMBL" id="NQE35006.1"/>
    </source>
</evidence>
<evidence type="ECO:0000313" key="3">
    <source>
        <dbReference type="Proteomes" id="UP000702425"/>
    </source>
</evidence>
<sequence>MAKSKMLYCLALIFTYHLSKLLNIIRLASRLNLFFVMPSNLRDSLIVKLVIYRGLIFILMPVLLP</sequence>
<reference evidence="2 3" key="1">
    <citation type="journal article" date="2020" name="Sci. Rep.">
        <title>A novel cyanobacterial geosmin producer, revising GeoA distribution and dispersion patterns in Bacteria.</title>
        <authorList>
            <person name="Churro C."/>
            <person name="Semedo-Aguiar A.P."/>
            <person name="Silva A.D."/>
            <person name="Pereira-Leal J.B."/>
            <person name="Leite R.B."/>
        </authorList>
    </citation>
    <scope>NUCLEOTIDE SEQUENCE [LARGE SCALE GENOMIC DNA]</scope>
    <source>
        <strain evidence="2 3">IPMA8</strain>
    </source>
</reference>
<dbReference type="Proteomes" id="UP000702425">
    <property type="component" value="Unassembled WGS sequence"/>
</dbReference>
<evidence type="ECO:0000256" key="1">
    <source>
        <dbReference type="SAM" id="Phobius"/>
    </source>
</evidence>
<keyword evidence="1" id="KW-1133">Transmembrane helix</keyword>
<accession>A0ABX2CX74</accession>
<protein>
    <submittedName>
        <fullName evidence="2">Uncharacterized protein</fullName>
    </submittedName>
</protein>
<name>A0ABX2CX74_9CYAN</name>
<keyword evidence="1" id="KW-0812">Transmembrane</keyword>